<dbReference type="OrthoDB" id="5241140at2759"/>
<dbReference type="EMBL" id="KV875093">
    <property type="protein sequence ID" value="OIW34899.1"/>
    <property type="molecule type" value="Genomic_DNA"/>
</dbReference>
<feature type="compositionally biased region" description="Low complexity" evidence="1">
    <location>
        <begin position="496"/>
        <end position="515"/>
    </location>
</feature>
<organism evidence="2 3">
    <name type="scientific">Coniochaeta ligniaria NRRL 30616</name>
    <dbReference type="NCBI Taxonomy" id="1408157"/>
    <lineage>
        <taxon>Eukaryota</taxon>
        <taxon>Fungi</taxon>
        <taxon>Dikarya</taxon>
        <taxon>Ascomycota</taxon>
        <taxon>Pezizomycotina</taxon>
        <taxon>Sordariomycetes</taxon>
        <taxon>Sordariomycetidae</taxon>
        <taxon>Coniochaetales</taxon>
        <taxon>Coniochaetaceae</taxon>
        <taxon>Coniochaeta</taxon>
    </lineage>
</organism>
<evidence type="ECO:0000313" key="2">
    <source>
        <dbReference type="EMBL" id="OIW34899.1"/>
    </source>
</evidence>
<accession>A0A1J7J6A2</accession>
<feature type="region of interest" description="Disordered" evidence="1">
    <location>
        <begin position="1"/>
        <end position="49"/>
    </location>
</feature>
<evidence type="ECO:0000313" key="3">
    <source>
        <dbReference type="Proteomes" id="UP000182658"/>
    </source>
</evidence>
<keyword evidence="3" id="KW-1185">Reference proteome</keyword>
<feature type="compositionally biased region" description="Basic residues" evidence="1">
    <location>
        <begin position="1"/>
        <end position="12"/>
    </location>
</feature>
<name>A0A1J7J6A2_9PEZI</name>
<dbReference type="Proteomes" id="UP000182658">
    <property type="component" value="Unassembled WGS sequence"/>
</dbReference>
<evidence type="ECO:0000256" key="1">
    <source>
        <dbReference type="SAM" id="MobiDB-lite"/>
    </source>
</evidence>
<feature type="region of interest" description="Disordered" evidence="1">
    <location>
        <begin position="322"/>
        <end position="345"/>
    </location>
</feature>
<feature type="region of interest" description="Disordered" evidence="1">
    <location>
        <begin position="391"/>
        <end position="535"/>
    </location>
</feature>
<dbReference type="InParanoid" id="A0A1J7J6A2"/>
<proteinExistence type="predicted"/>
<feature type="compositionally biased region" description="Low complexity" evidence="1">
    <location>
        <begin position="455"/>
        <end position="467"/>
    </location>
</feature>
<sequence length="641" mass="69506">MNSKNKHARPPPRKPWMLDNTSSSSLRGMEIGLAPGHKLPSGHKLPPPPADTVAAYETKPLPPIPTRRSGISSFSAEIQNAFRTPSSVDYNIPEVKPEIREASIAVILDRDPVITEHGVKVDSGYTFTETPVQDFHSLLPKGSVQKLLQITGAGSAASLSLSNTSLTPSGHNPSHKIKQIMGLEIPHDECRSSRGPDREISPLTLESRGSSIYSQDQEDIVSVSDIDSPEREQLSTPETSVTISNHLERSGFWSPASVAPSAIPASLHIVKINDRNTFGGLAPMEEPASPTTNNYSHANGTFRHDLYHATVAELAQSASSSSAYSQTSGNSDSGESTNFSYPGTYVGQTIQRHPSFANRTYQSKVRIAPPPSKLDTLRATRYNAPVKTPYPLPLSRFEFDDDDQTPTQRDYDSDILSKTSSRHPSLIDRIIRRTSITLSPTSQPTPGPELTPNTAIYSPASPAISSPQYLKPPPPLKHRSFKSHDNLRSHTTFSKTSTNSTAPTSRTATPRLPTRTRPPPVPPRGPPSPFTRLNPVYTAKPSLAEAAAKNLSAWAERTAERIEQARQAAGIRTRSERRREKIKRKIMVMGPGKLEADPAPVVVGSGSGKYVADGGAAPVGVSRGFVGYSDERAWAAGRNMI</sequence>
<feature type="compositionally biased region" description="Polar residues" evidence="1">
    <location>
        <begin position="329"/>
        <end position="345"/>
    </location>
</feature>
<feature type="compositionally biased region" description="Basic and acidic residues" evidence="1">
    <location>
        <begin position="188"/>
        <end position="200"/>
    </location>
</feature>
<dbReference type="AlphaFoldDB" id="A0A1J7J6A2"/>
<reference evidence="2 3" key="1">
    <citation type="submission" date="2016-10" db="EMBL/GenBank/DDBJ databases">
        <title>Draft genome sequence of Coniochaeta ligniaria NRRL30616, a lignocellulolytic fungus for bioabatement of inhibitors in plant biomass hydrolysates.</title>
        <authorList>
            <consortium name="DOE Joint Genome Institute"/>
            <person name="Jimenez D.J."/>
            <person name="Hector R.E."/>
            <person name="Riley R."/>
            <person name="Sun H."/>
            <person name="Grigoriev I.V."/>
            <person name="Van Elsas J.D."/>
            <person name="Nichols N.N."/>
        </authorList>
    </citation>
    <scope>NUCLEOTIDE SEQUENCE [LARGE SCALE GENOMIC DNA]</scope>
    <source>
        <strain evidence="2 3">NRRL 30616</strain>
    </source>
</reference>
<protein>
    <submittedName>
        <fullName evidence="2">Uncharacterized protein</fullName>
    </submittedName>
</protein>
<feature type="compositionally biased region" description="Pro residues" evidence="1">
    <location>
        <begin position="516"/>
        <end position="529"/>
    </location>
</feature>
<gene>
    <name evidence="2" type="ORF">CONLIGDRAFT_29878</name>
</gene>
<feature type="region of interest" description="Disordered" evidence="1">
    <location>
        <begin position="188"/>
        <end position="239"/>
    </location>
</feature>